<dbReference type="GO" id="GO:0008270">
    <property type="term" value="F:zinc ion binding"/>
    <property type="evidence" value="ECO:0007669"/>
    <property type="project" value="InterPro"/>
</dbReference>
<dbReference type="SUPFAM" id="SSF50129">
    <property type="entry name" value="GroES-like"/>
    <property type="match status" value="1"/>
</dbReference>
<protein>
    <recommendedName>
        <fullName evidence="2">Enoyl reductase (ER) domain-containing protein</fullName>
    </recommendedName>
</protein>
<dbReference type="Gene3D" id="3.90.180.10">
    <property type="entry name" value="Medium-chain alcohol dehydrogenases, catalytic domain"/>
    <property type="match status" value="1"/>
</dbReference>
<dbReference type="InterPro" id="IPR050700">
    <property type="entry name" value="YIM1/Zinc_Alcohol_DH_Fams"/>
</dbReference>
<feature type="domain" description="Enoyl reductase (ER)" evidence="2">
    <location>
        <begin position="24"/>
        <end position="297"/>
    </location>
</feature>
<evidence type="ECO:0000256" key="1">
    <source>
        <dbReference type="ARBA" id="ARBA00023002"/>
    </source>
</evidence>
<dbReference type="InterPro" id="IPR036291">
    <property type="entry name" value="NAD(P)-bd_dom_sf"/>
</dbReference>
<dbReference type="PANTHER" id="PTHR11695">
    <property type="entry name" value="ALCOHOL DEHYDROGENASE RELATED"/>
    <property type="match status" value="1"/>
</dbReference>
<dbReference type="SUPFAM" id="SSF51735">
    <property type="entry name" value="NAD(P)-binding Rossmann-fold domains"/>
    <property type="match status" value="1"/>
</dbReference>
<reference evidence="3" key="1">
    <citation type="submission" date="2022-10" db="EMBL/GenBank/DDBJ databases">
        <title>Culturing micro-colonial fungi from biological soil crusts in the Mojave desert and describing Neophaeococcomyces mojavensis, and introducing the new genera and species Taxawa tesnikishii.</title>
        <authorList>
            <person name="Kurbessoian T."/>
            <person name="Stajich J.E."/>
        </authorList>
    </citation>
    <scope>NUCLEOTIDE SEQUENCE</scope>
    <source>
        <strain evidence="3">TK_41</strain>
    </source>
</reference>
<evidence type="ECO:0000259" key="2">
    <source>
        <dbReference type="SMART" id="SM00829"/>
    </source>
</evidence>
<dbReference type="GO" id="GO:0016491">
    <property type="term" value="F:oxidoreductase activity"/>
    <property type="evidence" value="ECO:0007669"/>
    <property type="project" value="UniProtKB-KW"/>
</dbReference>
<sequence length="303" mass="32920">MAMEESSQTTPLLRMRAWTHEIQGPPETVLSFRDNIPRPRLDSSTPRVLVRVKYAALNPGGSIMMQLCPSFLKTKPSIPEMDFAGHIVEIGSGVDQSLELEPQLEVFGSIPVSEHLKGHGALGEYVDIDAHHVCKAPNAISLQEAAGLPIAGCTALCLLDQAKLRQGQTILVNGAAGGIGSLVTQMVRHAIGDQGRLVAVCSREKGELVRELGADEVIDRRSPEPVHQLLAEKYSVSKFDVIIDAYGVQSLYESCTSFLKENGSYVTVGVAFNEYTYGSMLVAVTRMLKNILWPRLLGGAPRK</sequence>
<keyword evidence="1" id="KW-0560">Oxidoreductase</keyword>
<dbReference type="GO" id="GO:0005739">
    <property type="term" value="C:mitochondrion"/>
    <property type="evidence" value="ECO:0007669"/>
    <property type="project" value="TreeGrafter"/>
</dbReference>
<dbReference type="PANTHER" id="PTHR11695:SF294">
    <property type="entry name" value="RETICULON-4-INTERACTING PROTEIN 1, MITOCHONDRIAL"/>
    <property type="match status" value="1"/>
</dbReference>
<dbReference type="AlphaFoldDB" id="A0AA38WXY8"/>
<dbReference type="Gene3D" id="3.40.50.720">
    <property type="entry name" value="NAD(P)-binding Rossmann-like Domain"/>
    <property type="match status" value="1"/>
</dbReference>
<dbReference type="InterPro" id="IPR011032">
    <property type="entry name" value="GroES-like_sf"/>
</dbReference>
<dbReference type="PROSITE" id="PS01162">
    <property type="entry name" value="QOR_ZETA_CRYSTAL"/>
    <property type="match status" value="1"/>
</dbReference>
<organism evidence="3 4">
    <name type="scientific">Cladophialophora chaetospira</name>
    <dbReference type="NCBI Taxonomy" id="386627"/>
    <lineage>
        <taxon>Eukaryota</taxon>
        <taxon>Fungi</taxon>
        <taxon>Dikarya</taxon>
        <taxon>Ascomycota</taxon>
        <taxon>Pezizomycotina</taxon>
        <taxon>Eurotiomycetes</taxon>
        <taxon>Chaetothyriomycetidae</taxon>
        <taxon>Chaetothyriales</taxon>
        <taxon>Herpotrichiellaceae</taxon>
        <taxon>Cladophialophora</taxon>
    </lineage>
</organism>
<comment type="caution">
    <text evidence="3">The sequence shown here is derived from an EMBL/GenBank/DDBJ whole genome shotgun (WGS) entry which is preliminary data.</text>
</comment>
<evidence type="ECO:0000313" key="4">
    <source>
        <dbReference type="Proteomes" id="UP001172673"/>
    </source>
</evidence>
<dbReference type="SMART" id="SM00829">
    <property type="entry name" value="PKS_ER"/>
    <property type="match status" value="1"/>
</dbReference>
<gene>
    <name evidence="3" type="ORF">H2200_012457</name>
</gene>
<keyword evidence="4" id="KW-1185">Reference proteome</keyword>
<dbReference type="InterPro" id="IPR002364">
    <property type="entry name" value="Quin_OxRdtase/zeta-crystal_CS"/>
</dbReference>
<name>A0AA38WXY8_9EURO</name>
<dbReference type="Pfam" id="PF00107">
    <property type="entry name" value="ADH_zinc_N"/>
    <property type="match status" value="1"/>
</dbReference>
<proteinExistence type="predicted"/>
<dbReference type="InterPro" id="IPR013149">
    <property type="entry name" value="ADH-like_C"/>
</dbReference>
<dbReference type="Proteomes" id="UP001172673">
    <property type="component" value="Unassembled WGS sequence"/>
</dbReference>
<dbReference type="EMBL" id="JAPDRK010000023">
    <property type="protein sequence ID" value="KAJ9603162.1"/>
    <property type="molecule type" value="Genomic_DNA"/>
</dbReference>
<dbReference type="CDD" id="cd08267">
    <property type="entry name" value="MDR1"/>
    <property type="match status" value="1"/>
</dbReference>
<dbReference type="InterPro" id="IPR020843">
    <property type="entry name" value="ER"/>
</dbReference>
<evidence type="ECO:0000313" key="3">
    <source>
        <dbReference type="EMBL" id="KAJ9603162.1"/>
    </source>
</evidence>
<accession>A0AA38WXY8</accession>